<reference evidence="3 4" key="1">
    <citation type="submission" date="2025-05" db="UniProtKB">
        <authorList>
            <consortium name="RefSeq"/>
        </authorList>
    </citation>
    <scope>IDENTIFICATION</scope>
</reference>
<dbReference type="RefSeq" id="XP_005101732.1">
    <property type="nucleotide sequence ID" value="XM_005101675.3"/>
</dbReference>
<dbReference type="InterPro" id="IPR011042">
    <property type="entry name" value="6-blade_b-propeller_TolB-like"/>
</dbReference>
<dbReference type="InterPro" id="IPR050585">
    <property type="entry name" value="Xaa-Pro_dipeptidyl-ppase/CocE"/>
</dbReference>
<dbReference type="InterPro" id="IPR029058">
    <property type="entry name" value="AB_hydrolase_fold"/>
</dbReference>
<keyword evidence="2" id="KW-1185">Reference proteome</keyword>
<gene>
    <name evidence="3 4 5" type="primary">LOC101861216</name>
</gene>
<dbReference type="RefSeq" id="XP_005101733.1">
    <property type="nucleotide sequence ID" value="XM_005101676.3"/>
</dbReference>
<feature type="domain" description="Peptidase S9 prolyl oligopeptidase catalytic" evidence="1">
    <location>
        <begin position="435"/>
        <end position="642"/>
    </location>
</feature>
<dbReference type="Gene3D" id="2.120.10.30">
    <property type="entry name" value="TolB, C-terminal domain"/>
    <property type="match status" value="1"/>
</dbReference>
<protein>
    <submittedName>
        <fullName evidence="3 4">Acylamino-acid-releasing enzyme</fullName>
    </submittedName>
</protein>
<dbReference type="InterPro" id="IPR001375">
    <property type="entry name" value="Peptidase_S9_cat"/>
</dbReference>
<evidence type="ECO:0000259" key="1">
    <source>
        <dbReference type="Pfam" id="PF00326"/>
    </source>
</evidence>
<evidence type="ECO:0000313" key="4">
    <source>
        <dbReference type="RefSeq" id="XP_005101733.1"/>
    </source>
</evidence>
<proteinExistence type="predicted"/>
<dbReference type="SUPFAM" id="SSF82171">
    <property type="entry name" value="DPP6 N-terminal domain-like"/>
    <property type="match status" value="1"/>
</dbReference>
<accession>A0ABM0JUE6</accession>
<dbReference type="GeneID" id="101861216"/>
<organism evidence="2 5">
    <name type="scientific">Aplysia californica</name>
    <name type="common">California sea hare</name>
    <dbReference type="NCBI Taxonomy" id="6500"/>
    <lineage>
        <taxon>Eukaryota</taxon>
        <taxon>Metazoa</taxon>
        <taxon>Spiralia</taxon>
        <taxon>Lophotrochozoa</taxon>
        <taxon>Mollusca</taxon>
        <taxon>Gastropoda</taxon>
        <taxon>Heterobranchia</taxon>
        <taxon>Euthyneura</taxon>
        <taxon>Tectipleura</taxon>
        <taxon>Aplysiida</taxon>
        <taxon>Aplysioidea</taxon>
        <taxon>Aplysiidae</taxon>
        <taxon>Aplysia</taxon>
    </lineage>
</organism>
<dbReference type="Proteomes" id="UP000694888">
    <property type="component" value="Unplaced"/>
</dbReference>
<evidence type="ECO:0000313" key="2">
    <source>
        <dbReference type="Proteomes" id="UP000694888"/>
    </source>
</evidence>
<name>A0ABM0JUE6_APLCA</name>
<dbReference type="SUPFAM" id="SSF53474">
    <property type="entry name" value="alpha/beta-Hydrolases"/>
    <property type="match status" value="1"/>
</dbReference>
<dbReference type="PANTHER" id="PTHR43056">
    <property type="entry name" value="PEPTIDASE S9 PROLYL OLIGOPEPTIDASE"/>
    <property type="match status" value="1"/>
</dbReference>
<dbReference type="PANTHER" id="PTHR43056:SF5">
    <property type="entry name" value="PEPTIDASE S9 PROLYL OLIGOPEPTIDASE CATALYTIC DOMAIN-CONTAINING PROTEIN"/>
    <property type="match status" value="1"/>
</dbReference>
<evidence type="ECO:0000313" key="5">
    <source>
        <dbReference type="RefSeq" id="XP_005101734.1"/>
    </source>
</evidence>
<dbReference type="RefSeq" id="XP_005101734.1">
    <property type="nucleotide sequence ID" value="XM_005101677.3"/>
</dbReference>
<dbReference type="Gene3D" id="3.40.50.1820">
    <property type="entry name" value="alpha/beta hydrolase"/>
    <property type="match status" value="1"/>
</dbReference>
<sequence length="657" mass="72854">MTAAGYGTWKSPISSQLTTASGVDLMQLRTDSDPNFSDNAYWNEIHADEGGRYVICSSDAAGNIVQWTPKEFNARTTVHEYGGGDFIVYQGVVYFSNFKDQALYKQTSPTATPEPLTDTSKSFRYADGFFSPKKSRIFYVREDHEVVKQGAKEPENTLVAIDPASKKQSVLVKGADFYSCPRVSPDGKKIAWVQWYHPNMPWDSTEVWTAELSASGDEIVPGSAVKVAGGTDASGQDLSVLLPSWTANNELLYIGDQTNWWNLYHVTSSGHVNLRPVEAEIGGPQWQFGRTSYVQEPNGGSRIATSFKSELGMLDTKTGSYQKIDTGFESHDRMGWTSAGSLYMIVSSPTKFPQVIRVDVKTLEVTVICVSMSPPVDSAHFSIPQRISWPTSQGETCHGLLYKPKNKDFIGKPDELPPVLVRAHGGPTGAFFSALDLKIQYFTTRGFAVLCVDYRGSTGYGKLYRNRLRGQWGVLDIDDCRTGVDYLVNKKLADPARTCIDGRSAGGYTTLACLTFTNVFKVGVSHFGVSDLEALMEETHKFESRYLDTLLAPLDKGGREICRERSPIHFLDRINCAVGFFQGDEDKIVPPNQAQMMYDAIKAKGLPAMFVLFQGEQHGFRKAENIQTSLDGEFYFFGRVLGFEPADKEIELPIVNL</sequence>
<dbReference type="Pfam" id="PF00326">
    <property type="entry name" value="Peptidase_S9"/>
    <property type="match status" value="1"/>
</dbReference>
<evidence type="ECO:0000313" key="3">
    <source>
        <dbReference type="RefSeq" id="XP_005101732.1"/>
    </source>
</evidence>